<dbReference type="EMBL" id="JARAKH010000784">
    <property type="protein sequence ID" value="KAK8373915.1"/>
    <property type="molecule type" value="Genomic_DNA"/>
</dbReference>
<dbReference type="InterPro" id="IPR003598">
    <property type="entry name" value="Ig_sub2"/>
</dbReference>
<dbReference type="PANTHER" id="PTHR23278">
    <property type="entry name" value="SIDESTEP PROTEIN"/>
    <property type="match status" value="1"/>
</dbReference>
<proteinExistence type="predicted"/>
<dbReference type="SMART" id="SM00409">
    <property type="entry name" value="IG"/>
    <property type="match status" value="3"/>
</dbReference>
<evidence type="ECO:0000313" key="4">
    <source>
        <dbReference type="EMBL" id="KAK8373915.1"/>
    </source>
</evidence>
<gene>
    <name evidence="4" type="ORF">O3P69_012670</name>
</gene>
<dbReference type="SUPFAM" id="SSF49265">
    <property type="entry name" value="Fibronectin type III"/>
    <property type="match status" value="1"/>
</dbReference>
<feature type="domain" description="Fibronectin type-III" evidence="3">
    <location>
        <begin position="385"/>
        <end position="482"/>
    </location>
</feature>
<dbReference type="Gene3D" id="2.60.40.10">
    <property type="entry name" value="Immunoglobulins"/>
    <property type="match status" value="5"/>
</dbReference>
<feature type="transmembrane region" description="Helical" evidence="1">
    <location>
        <begin position="496"/>
        <end position="522"/>
    </location>
</feature>
<feature type="non-terminal residue" evidence="4">
    <location>
        <position position="1"/>
    </location>
</feature>
<feature type="domain" description="Ig-like" evidence="2">
    <location>
        <begin position="288"/>
        <end position="379"/>
    </location>
</feature>
<keyword evidence="5" id="KW-1185">Reference proteome</keyword>
<dbReference type="Pfam" id="PF13927">
    <property type="entry name" value="Ig_3"/>
    <property type="match status" value="2"/>
</dbReference>
<feature type="domain" description="Ig-like" evidence="2">
    <location>
        <begin position="184"/>
        <end position="283"/>
    </location>
</feature>
<evidence type="ECO:0000256" key="1">
    <source>
        <dbReference type="SAM" id="Phobius"/>
    </source>
</evidence>
<protein>
    <submittedName>
        <fullName evidence="4">Uncharacterized protein</fullName>
    </submittedName>
</protein>
<comment type="caution">
    <text evidence="4">The sequence shown here is derived from an EMBL/GenBank/DDBJ whole genome shotgun (WGS) entry which is preliminary data.</text>
</comment>
<dbReference type="PROSITE" id="PS50853">
    <property type="entry name" value="FN3"/>
    <property type="match status" value="1"/>
</dbReference>
<dbReference type="AlphaFoldDB" id="A0AAW0SEZ9"/>
<organism evidence="4 5">
    <name type="scientific">Scylla paramamosain</name>
    <name type="common">Mud crab</name>
    <dbReference type="NCBI Taxonomy" id="85552"/>
    <lineage>
        <taxon>Eukaryota</taxon>
        <taxon>Metazoa</taxon>
        <taxon>Ecdysozoa</taxon>
        <taxon>Arthropoda</taxon>
        <taxon>Crustacea</taxon>
        <taxon>Multicrustacea</taxon>
        <taxon>Malacostraca</taxon>
        <taxon>Eumalacostraca</taxon>
        <taxon>Eucarida</taxon>
        <taxon>Decapoda</taxon>
        <taxon>Pleocyemata</taxon>
        <taxon>Brachyura</taxon>
        <taxon>Eubrachyura</taxon>
        <taxon>Portunoidea</taxon>
        <taxon>Portunidae</taxon>
        <taxon>Portuninae</taxon>
        <taxon>Scylla</taxon>
    </lineage>
</organism>
<dbReference type="InterPro" id="IPR036116">
    <property type="entry name" value="FN3_sf"/>
</dbReference>
<dbReference type="InterPro" id="IPR013783">
    <property type="entry name" value="Ig-like_fold"/>
</dbReference>
<evidence type="ECO:0000259" key="3">
    <source>
        <dbReference type="PROSITE" id="PS50853"/>
    </source>
</evidence>
<dbReference type="InterPro" id="IPR007110">
    <property type="entry name" value="Ig-like_dom"/>
</dbReference>
<reference evidence="4 5" key="1">
    <citation type="submission" date="2023-03" db="EMBL/GenBank/DDBJ databases">
        <title>High-quality genome of Scylla paramamosain provides insights in environmental adaptation.</title>
        <authorList>
            <person name="Zhang L."/>
        </authorList>
    </citation>
    <scope>NUCLEOTIDE SEQUENCE [LARGE SCALE GENOMIC DNA]</scope>
    <source>
        <strain evidence="4">LZ_2023a</strain>
        <tissue evidence="4">Muscle</tissue>
    </source>
</reference>
<evidence type="ECO:0000313" key="5">
    <source>
        <dbReference type="Proteomes" id="UP001487740"/>
    </source>
</evidence>
<keyword evidence="1" id="KW-0472">Membrane</keyword>
<dbReference type="Proteomes" id="UP001487740">
    <property type="component" value="Unassembled WGS sequence"/>
</dbReference>
<name>A0AAW0SEZ9_SCYPA</name>
<dbReference type="PROSITE" id="PS50835">
    <property type="entry name" value="IG_LIKE"/>
    <property type="match status" value="3"/>
</dbReference>
<dbReference type="CDD" id="cd00096">
    <property type="entry name" value="Ig"/>
    <property type="match status" value="1"/>
</dbReference>
<dbReference type="PANTHER" id="PTHR23278:SF19">
    <property type="entry name" value="OBSCURIN"/>
    <property type="match status" value="1"/>
</dbReference>
<feature type="domain" description="Ig-like" evidence="2">
    <location>
        <begin position="79"/>
        <end position="181"/>
    </location>
</feature>
<dbReference type="InterPro" id="IPR036179">
    <property type="entry name" value="Ig-like_dom_sf"/>
</dbReference>
<keyword evidence="1" id="KW-0812">Transmembrane</keyword>
<dbReference type="SUPFAM" id="SSF48726">
    <property type="entry name" value="Immunoglobulin"/>
    <property type="match status" value="4"/>
</dbReference>
<evidence type="ECO:0000259" key="2">
    <source>
        <dbReference type="PROSITE" id="PS50835"/>
    </source>
</evidence>
<accession>A0AAW0SEZ9</accession>
<keyword evidence="1" id="KW-1133">Transmembrane helix</keyword>
<sequence length="606" mass="66428">EVEGEEVEHIRVVEGLNVSLPCDVRAPHHDQPTLTLWYIADDEAPVYSYDERPAVRGSQWSDAGVLGSRAHYHPHRTPPALHLTHATPSDARLYRCRVDFKNTRSRVTWVNLTVIGSPPPEVTWLQGGREVDSSFTVNGEQAYNVLEAPAGRDDLSNPFVCRASNNDVVGPAEVTYLRNVTCAPLSVTIRGGELPVTEERPANLTCTVIGSNPPPRVTWLRHGQPLPRTQTQGQLVSHNLSGGVIVSQTTLAVQKAQRERSGEYKCSASNVEGDAMSNPLVISIKYAPRCTVSPSLRGAPLREPLNLTCRVDADPPDVQFTWTFNNSVRRDKVFGENRYTSHKLQSVLRYTPTSERDYGTLLCYARNTVGPQEVPCSFTVVSAGPPEEVGACGVDNITSHSVTVSCTAGFNGGLPQRFSIQVWAVSDVTGSPKLVSNMSEAAAEFLVRSLHPGQHYRAEVTAYNKRGTAQPVQVMIYTLKEAEMHKSLPSRSEPSAIMLVVAVLGGAVLVVVSCLMAGVWGVRGCRRAGCRREVMQGQEGEDVTTRVLVECNPDILALSKLHYHCHHALCPMKRRPQALPPLTPPWLWGESRETDGGAPYLILRHP</sequence>
<dbReference type="InterPro" id="IPR003961">
    <property type="entry name" value="FN3_dom"/>
</dbReference>
<dbReference type="SMART" id="SM00408">
    <property type="entry name" value="IGc2"/>
    <property type="match status" value="2"/>
</dbReference>
<dbReference type="InterPro" id="IPR003599">
    <property type="entry name" value="Ig_sub"/>
</dbReference>
<dbReference type="CDD" id="cd00063">
    <property type="entry name" value="FN3"/>
    <property type="match status" value="1"/>
</dbReference>